<gene>
    <name evidence="2" type="ORF">SDC9_189477</name>
</gene>
<keyword evidence="1" id="KW-1133">Transmembrane helix</keyword>
<evidence type="ECO:0000313" key="2">
    <source>
        <dbReference type="EMBL" id="MPN41922.1"/>
    </source>
</evidence>
<protein>
    <submittedName>
        <fullName evidence="2">Uncharacterized protein</fullName>
    </submittedName>
</protein>
<sequence>MKALVLTSESAEYAKSNFVLSISETKIVFLYSLAKSLIMFGILNFSFIPKIAFAPVFSKISSGLS</sequence>
<dbReference type="AlphaFoldDB" id="A0A645HTX4"/>
<reference evidence="2" key="1">
    <citation type="submission" date="2019-08" db="EMBL/GenBank/DDBJ databases">
        <authorList>
            <person name="Kucharzyk K."/>
            <person name="Murdoch R.W."/>
            <person name="Higgins S."/>
            <person name="Loffler F."/>
        </authorList>
    </citation>
    <scope>NUCLEOTIDE SEQUENCE</scope>
</reference>
<feature type="transmembrane region" description="Helical" evidence="1">
    <location>
        <begin position="28"/>
        <end position="48"/>
    </location>
</feature>
<organism evidence="2">
    <name type="scientific">bioreactor metagenome</name>
    <dbReference type="NCBI Taxonomy" id="1076179"/>
    <lineage>
        <taxon>unclassified sequences</taxon>
        <taxon>metagenomes</taxon>
        <taxon>ecological metagenomes</taxon>
    </lineage>
</organism>
<accession>A0A645HTX4</accession>
<name>A0A645HTX4_9ZZZZ</name>
<keyword evidence="1" id="KW-0812">Transmembrane</keyword>
<dbReference type="EMBL" id="VSSQ01099278">
    <property type="protein sequence ID" value="MPN41922.1"/>
    <property type="molecule type" value="Genomic_DNA"/>
</dbReference>
<proteinExistence type="predicted"/>
<evidence type="ECO:0000256" key="1">
    <source>
        <dbReference type="SAM" id="Phobius"/>
    </source>
</evidence>
<comment type="caution">
    <text evidence="2">The sequence shown here is derived from an EMBL/GenBank/DDBJ whole genome shotgun (WGS) entry which is preliminary data.</text>
</comment>
<keyword evidence="1" id="KW-0472">Membrane</keyword>